<evidence type="ECO:0000256" key="6">
    <source>
        <dbReference type="ARBA" id="ARBA00023619"/>
    </source>
</evidence>
<sequence>MLPYLESLKEKETKLQDLKKRNLKGQTGQKLSDIFDLEKYHSKGIRGKGIKIAIFDSGLSEVFSKDFDYSDGDFLKVKKIINFSHDRSSKDSLGHGTFISGVVGSLNKECPGIAPDSEIYVLKLFTSDRVSYTSWFLDAFNYVLQNGIDIVNLSNGSSDFLDIPFIEKINELTANGVVIISAIGNEGPFQGTLNNPGDLVNVIGIGSLDYSQTNVASFSSRGMTTWSILDGIGNMKPDLITAGSMIMGLGIQKENECTLNSGTSVSASVITASIALTLSAFEDQIERKRIQNTAFIKQAMIRSTKKLKNLSITEQGAGVFDLDAFFNYIINNNQRKKAMLHPSKIDLRKNQTYYLPFSRTSIYSTMMPISFNLTLINQESLHSTILSTHYDYSGEDNLDLDMIRKCLKLSFEYPQMIWPYFGNIRLILKTEEQEECQSFSASNIELKLSLILRNLGQTTSSRDIKFRQKELQNFEQVIFKLIFDYIPTPPREKRLLIDQFHSLKYPENGYILRDSLLNSDYPYEWYGDHIFTNYVQMHQKLIESGFFIEILSESFSCFNSKYYKVLLIIDPEDYFSKKEIKKIRHDIEQNSLSVIVMGDWYNQELMKKNKFFNNNTFEVWTPFMAGSNIPSLNALLEPYHIAFGEKVYSGEIYLDKRQIMIDSGTEIIQFPKDGYLLSAKLSEESNQILANGLIFEEAFYQTKVDLNIDNSEKLAPTIGIIDKLNNMNNSGRIIVMTDSSCIDSASPSLTKCFWLIDKFVKIAVGEIDKDISLMSSKYKLPSDYASNERPTYQTYEDLDFNKLSSLNKLAHLNSQNQECKNKMSHQIQNSELYQPFTHSQSEEVVYEWTASPDSPDISNQMFFFRWIRLGVSGSINLLDGIFSNRQVFPVIITGILMVVVFYLIIKKLFCKKQQVQKSGRMFWILRRDANNFDQAGIDSETSSSMSMCSEDEFINNQERYDL</sequence>
<dbReference type="InterPro" id="IPR050131">
    <property type="entry name" value="Peptidase_S8_subtilisin-like"/>
</dbReference>
<dbReference type="Pfam" id="PF23094">
    <property type="entry name" value="MBTPS1_3rd"/>
    <property type="match status" value="1"/>
</dbReference>
<name>A0A078B052_STYLE</name>
<keyword evidence="13" id="KW-1185">Reference proteome</keyword>
<dbReference type="PROSITE" id="PS00137">
    <property type="entry name" value="SUBTILASE_HIS"/>
    <property type="match status" value="1"/>
</dbReference>
<feature type="transmembrane region" description="Helical" evidence="8">
    <location>
        <begin position="887"/>
        <end position="905"/>
    </location>
</feature>
<evidence type="ECO:0000313" key="13">
    <source>
        <dbReference type="Proteomes" id="UP000039865"/>
    </source>
</evidence>
<dbReference type="Pfam" id="PF00082">
    <property type="entry name" value="Peptidase_S8"/>
    <property type="match status" value="1"/>
</dbReference>
<feature type="active site" description="Charge relay system" evidence="7">
    <location>
        <position position="56"/>
    </location>
</feature>
<dbReference type="Gene3D" id="3.40.50.200">
    <property type="entry name" value="Peptidase S8/S53 domain"/>
    <property type="match status" value="1"/>
</dbReference>
<evidence type="ECO:0000256" key="1">
    <source>
        <dbReference type="ARBA" id="ARBA00011073"/>
    </source>
</evidence>
<dbReference type="InterPro" id="IPR057032">
    <property type="entry name" value="MBTPS1_4th"/>
</dbReference>
<keyword evidence="8" id="KW-0812">Transmembrane</keyword>
<dbReference type="AlphaFoldDB" id="A0A078B052"/>
<dbReference type="EMBL" id="CCKQ01014639">
    <property type="protein sequence ID" value="CDW86433.1"/>
    <property type="molecule type" value="Genomic_DNA"/>
</dbReference>
<proteinExistence type="inferred from homology"/>
<feature type="active site" description="Charge relay system" evidence="7">
    <location>
        <position position="95"/>
    </location>
</feature>
<feature type="domain" description="MBTPS1 third" evidence="11">
    <location>
        <begin position="342"/>
        <end position="454"/>
    </location>
</feature>
<evidence type="ECO:0000259" key="10">
    <source>
        <dbReference type="Pfam" id="PF23090"/>
    </source>
</evidence>
<evidence type="ECO:0000256" key="3">
    <source>
        <dbReference type="ARBA" id="ARBA00022801"/>
    </source>
</evidence>
<feature type="active site" description="Charge relay system" evidence="7">
    <location>
        <position position="264"/>
    </location>
</feature>
<feature type="domain" description="Peptidase S8/S53" evidence="9">
    <location>
        <begin position="47"/>
        <end position="317"/>
    </location>
</feature>
<accession>A0A078B052</accession>
<evidence type="ECO:0000259" key="11">
    <source>
        <dbReference type="Pfam" id="PF23094"/>
    </source>
</evidence>
<organism evidence="12 13">
    <name type="scientific">Stylonychia lemnae</name>
    <name type="common">Ciliate</name>
    <dbReference type="NCBI Taxonomy" id="5949"/>
    <lineage>
        <taxon>Eukaryota</taxon>
        <taxon>Sar</taxon>
        <taxon>Alveolata</taxon>
        <taxon>Ciliophora</taxon>
        <taxon>Intramacronucleata</taxon>
        <taxon>Spirotrichea</taxon>
        <taxon>Stichotrichia</taxon>
        <taxon>Sporadotrichida</taxon>
        <taxon>Oxytrichidae</taxon>
        <taxon>Stylonychinae</taxon>
        <taxon>Stylonychia</taxon>
    </lineage>
</organism>
<protein>
    <recommendedName>
        <fullName evidence="6">subtilisin</fullName>
        <ecNumber evidence="6">3.4.21.62</ecNumber>
    </recommendedName>
</protein>
<keyword evidence="2 7" id="KW-0645">Protease</keyword>
<dbReference type="GO" id="GO:0006508">
    <property type="term" value="P:proteolysis"/>
    <property type="evidence" value="ECO:0007669"/>
    <property type="project" value="UniProtKB-KW"/>
</dbReference>
<dbReference type="InterPro" id="IPR015500">
    <property type="entry name" value="Peptidase_S8_subtilisin-rel"/>
</dbReference>
<feature type="domain" description="MBTPS1 fourth" evidence="10">
    <location>
        <begin position="489"/>
        <end position="779"/>
    </location>
</feature>
<dbReference type="SUPFAM" id="SSF52743">
    <property type="entry name" value="Subtilisin-like"/>
    <property type="match status" value="1"/>
</dbReference>
<keyword evidence="8" id="KW-0472">Membrane</keyword>
<evidence type="ECO:0000256" key="5">
    <source>
        <dbReference type="ARBA" id="ARBA00023529"/>
    </source>
</evidence>
<keyword evidence="4 7" id="KW-0720">Serine protease</keyword>
<dbReference type="InterPro" id="IPR057060">
    <property type="entry name" value="MBTPS1_3rd"/>
</dbReference>
<evidence type="ECO:0000256" key="8">
    <source>
        <dbReference type="SAM" id="Phobius"/>
    </source>
</evidence>
<dbReference type="PRINTS" id="PR00723">
    <property type="entry name" value="SUBTILISIN"/>
</dbReference>
<dbReference type="OrthoDB" id="312974at2759"/>
<dbReference type="InterPro" id="IPR022398">
    <property type="entry name" value="Peptidase_S8_His-AS"/>
</dbReference>
<dbReference type="OMA" id="LEYTTTG"/>
<evidence type="ECO:0000256" key="4">
    <source>
        <dbReference type="ARBA" id="ARBA00022825"/>
    </source>
</evidence>
<dbReference type="InParanoid" id="A0A078B052"/>
<keyword evidence="8" id="KW-1133">Transmembrane helix</keyword>
<dbReference type="Pfam" id="PF23090">
    <property type="entry name" value="MBTPS1_4th"/>
    <property type="match status" value="1"/>
</dbReference>
<dbReference type="PANTHER" id="PTHR43806:SF7">
    <property type="entry name" value="MEMBRANE-BOUND TRANSCRIPTION FACTOR SITE-1 PROTEASE"/>
    <property type="match status" value="1"/>
</dbReference>
<dbReference type="GO" id="GO:0005794">
    <property type="term" value="C:Golgi apparatus"/>
    <property type="evidence" value="ECO:0007669"/>
    <property type="project" value="TreeGrafter"/>
</dbReference>
<evidence type="ECO:0000313" key="12">
    <source>
        <dbReference type="EMBL" id="CDW86433.1"/>
    </source>
</evidence>
<dbReference type="InterPro" id="IPR036852">
    <property type="entry name" value="Peptidase_S8/S53_dom_sf"/>
</dbReference>
<evidence type="ECO:0000256" key="2">
    <source>
        <dbReference type="ARBA" id="ARBA00022670"/>
    </source>
</evidence>
<dbReference type="GO" id="GO:0004252">
    <property type="term" value="F:serine-type endopeptidase activity"/>
    <property type="evidence" value="ECO:0007669"/>
    <property type="project" value="UniProtKB-UniRule"/>
</dbReference>
<keyword evidence="3 7" id="KW-0378">Hydrolase</keyword>
<dbReference type="Proteomes" id="UP000039865">
    <property type="component" value="Unassembled WGS sequence"/>
</dbReference>
<dbReference type="PROSITE" id="PS51892">
    <property type="entry name" value="SUBTILASE"/>
    <property type="match status" value="1"/>
</dbReference>
<dbReference type="EC" id="3.4.21.62" evidence="6"/>
<comment type="similarity">
    <text evidence="1 7">Belongs to the peptidase S8 family.</text>
</comment>
<reference evidence="12 13" key="1">
    <citation type="submission" date="2014-06" db="EMBL/GenBank/DDBJ databases">
        <authorList>
            <person name="Swart Estienne"/>
        </authorList>
    </citation>
    <scope>NUCLEOTIDE SEQUENCE [LARGE SCALE GENOMIC DNA]</scope>
    <source>
        <strain evidence="12 13">130c</strain>
    </source>
</reference>
<evidence type="ECO:0000259" key="9">
    <source>
        <dbReference type="Pfam" id="PF00082"/>
    </source>
</evidence>
<dbReference type="PANTHER" id="PTHR43806">
    <property type="entry name" value="PEPTIDASE S8"/>
    <property type="match status" value="1"/>
</dbReference>
<evidence type="ECO:0000256" key="7">
    <source>
        <dbReference type="PROSITE-ProRule" id="PRU01240"/>
    </source>
</evidence>
<dbReference type="InterPro" id="IPR000209">
    <property type="entry name" value="Peptidase_S8/S53_dom"/>
</dbReference>
<comment type="catalytic activity">
    <reaction evidence="5">
        <text>Hydrolysis of proteins with broad specificity for peptide bonds, and a preference for a large uncharged residue in P1. Hydrolyzes peptide amides.</text>
        <dbReference type="EC" id="3.4.21.62"/>
    </reaction>
</comment>
<gene>
    <name evidence="12" type="primary">Contig13039.g13901</name>
    <name evidence="12" type="ORF">STYLEM_15528</name>
</gene>